<dbReference type="GO" id="GO:0032156">
    <property type="term" value="C:septin cytoskeleton"/>
    <property type="evidence" value="ECO:0007669"/>
    <property type="project" value="UniProtKB-ARBA"/>
</dbReference>
<evidence type="ECO:0000313" key="6">
    <source>
        <dbReference type="EMBL" id="RKP30188.1"/>
    </source>
</evidence>
<dbReference type="InterPro" id="IPR016491">
    <property type="entry name" value="Septin"/>
</dbReference>
<evidence type="ECO:0000313" key="7">
    <source>
        <dbReference type="Proteomes" id="UP000268321"/>
    </source>
</evidence>
<dbReference type="GO" id="GO:0005938">
    <property type="term" value="C:cell cortex"/>
    <property type="evidence" value="ECO:0007669"/>
    <property type="project" value="UniProtKB-ARBA"/>
</dbReference>
<dbReference type="Pfam" id="PF00735">
    <property type="entry name" value="Septin"/>
    <property type="match status" value="1"/>
</dbReference>
<dbReference type="PANTHER" id="PTHR18884">
    <property type="entry name" value="SEPTIN"/>
    <property type="match status" value="1"/>
</dbReference>
<evidence type="ECO:0000256" key="2">
    <source>
        <dbReference type="ARBA" id="ARBA00022741"/>
    </source>
</evidence>
<evidence type="ECO:0000256" key="1">
    <source>
        <dbReference type="ARBA" id="ARBA00004266"/>
    </source>
</evidence>
<comment type="similarity">
    <text evidence="4">Belongs to the TRAFAC class TrmE-Era-EngA-EngB-Septin-like GTPase superfamily. Septin GTPase family.</text>
</comment>
<feature type="domain" description="Septin-type G" evidence="5">
    <location>
        <begin position="47"/>
        <end position="305"/>
    </location>
</feature>
<organism evidence="6 7">
    <name type="scientific">Metschnikowia bicuspidata</name>
    <dbReference type="NCBI Taxonomy" id="27322"/>
    <lineage>
        <taxon>Eukaryota</taxon>
        <taxon>Fungi</taxon>
        <taxon>Dikarya</taxon>
        <taxon>Ascomycota</taxon>
        <taxon>Saccharomycotina</taxon>
        <taxon>Pichiomycetes</taxon>
        <taxon>Metschnikowiaceae</taxon>
        <taxon>Metschnikowia</taxon>
    </lineage>
</organism>
<dbReference type="PIRSF" id="PIRSF006698">
    <property type="entry name" value="Septin"/>
    <property type="match status" value="1"/>
</dbReference>
<comment type="subcellular location">
    <subcellularLocation>
        <location evidence="1">Bud neck</location>
    </subcellularLocation>
</comment>
<dbReference type="Proteomes" id="UP000268321">
    <property type="component" value="Unassembled WGS sequence"/>
</dbReference>
<keyword evidence="3 4" id="KW-0342">GTP-binding</keyword>
<keyword evidence="7" id="KW-1185">Reference proteome</keyword>
<protein>
    <submittedName>
        <fullName evidence="6">Septin</fullName>
    </submittedName>
</protein>
<dbReference type="InterPro" id="IPR030379">
    <property type="entry name" value="G_SEPTIN_dom"/>
</dbReference>
<dbReference type="GO" id="GO:0005525">
    <property type="term" value="F:GTP binding"/>
    <property type="evidence" value="ECO:0007669"/>
    <property type="project" value="UniProtKB-KW"/>
</dbReference>
<dbReference type="OrthoDB" id="416553at2759"/>
<evidence type="ECO:0000256" key="3">
    <source>
        <dbReference type="ARBA" id="ARBA00023134"/>
    </source>
</evidence>
<dbReference type="CDD" id="cd01850">
    <property type="entry name" value="CDC_Septin"/>
    <property type="match status" value="1"/>
</dbReference>
<reference evidence="7" key="1">
    <citation type="journal article" date="2018" name="Nat. Microbiol.">
        <title>Leveraging single-cell genomics to expand the fungal tree of life.</title>
        <authorList>
            <person name="Ahrendt S.R."/>
            <person name="Quandt C.A."/>
            <person name="Ciobanu D."/>
            <person name="Clum A."/>
            <person name="Salamov A."/>
            <person name="Andreopoulos B."/>
            <person name="Cheng J.F."/>
            <person name="Woyke T."/>
            <person name="Pelin A."/>
            <person name="Henrissat B."/>
            <person name="Reynolds N.K."/>
            <person name="Benny G.L."/>
            <person name="Smith M.E."/>
            <person name="James T.Y."/>
            <person name="Grigoriev I.V."/>
        </authorList>
    </citation>
    <scope>NUCLEOTIDE SEQUENCE [LARGE SCALE GENOMIC DNA]</scope>
    <source>
        <strain evidence="7">Baker2002</strain>
    </source>
</reference>
<sequence length="445" mass="50503">MSSSLATPLSKCNKKALIDRVPQLRAAANKIGLKMIPLQTEAHCGRKGANFNMILAGCRGTGKSTFLNTLIGENLEEDTAPVTTGQVRSRRFLLVENKFDLDLTVVDMPDFASKIDNQYTWLPIVKYTETQFRQYLIQEEQPVRDKIKDTRVHVCIYFIPPTNTQLSTLDIESMKEIAKRVTLLPVISRSDTLNRDELLNFKAIINKTLKEHDIDVCKYLNDGRVVEKLAAHSPYAIIGSNALYKNSEGALVRARKYGWGMVEVENPDHCDFVFIRELLMSENMVDLVGAMEQYYNAFRTDFLRARIRSLRKNDDTKQIPAANEDGMESYKVYSQLLSRGSQVQFEKYSGEDEVLQKEVRARLESYRMGEENRLREWKKRISNIQATHNSDLEEDMGKVKGLEKAILSLNPDEKEGLKQIATKAFAGFGITGDQESIIAPSLVVS</sequence>
<dbReference type="PROSITE" id="PS51719">
    <property type="entry name" value="G_SEPTIN"/>
    <property type="match status" value="1"/>
</dbReference>
<dbReference type="GO" id="GO:0005935">
    <property type="term" value="C:cellular bud neck"/>
    <property type="evidence" value="ECO:0007669"/>
    <property type="project" value="UniProtKB-SubCell"/>
</dbReference>
<name>A0A4P9ZBX3_9ASCO</name>
<dbReference type="SUPFAM" id="SSF52540">
    <property type="entry name" value="P-loop containing nucleoside triphosphate hydrolases"/>
    <property type="match status" value="1"/>
</dbReference>
<proteinExistence type="inferred from homology"/>
<evidence type="ECO:0000259" key="5">
    <source>
        <dbReference type="PROSITE" id="PS51719"/>
    </source>
</evidence>
<gene>
    <name evidence="6" type="ORF">METBISCDRAFT_16900</name>
</gene>
<dbReference type="Gene3D" id="3.40.50.300">
    <property type="entry name" value="P-loop containing nucleotide triphosphate hydrolases"/>
    <property type="match status" value="1"/>
</dbReference>
<evidence type="ECO:0000256" key="4">
    <source>
        <dbReference type="RuleBase" id="RU004560"/>
    </source>
</evidence>
<dbReference type="EMBL" id="ML004464">
    <property type="protein sequence ID" value="RKP30188.1"/>
    <property type="molecule type" value="Genomic_DNA"/>
</dbReference>
<dbReference type="AlphaFoldDB" id="A0A4P9ZBX3"/>
<dbReference type="InterPro" id="IPR027417">
    <property type="entry name" value="P-loop_NTPase"/>
</dbReference>
<accession>A0A4P9ZBX3</accession>
<keyword evidence="2 4" id="KW-0547">Nucleotide-binding</keyword>